<accession>A0A8T0FW09</accession>
<evidence type="ECO:0000256" key="1">
    <source>
        <dbReference type="SAM" id="SignalP"/>
    </source>
</evidence>
<dbReference type="Proteomes" id="UP000807504">
    <property type="component" value="Unassembled WGS sequence"/>
</dbReference>
<keyword evidence="1" id="KW-0732">Signal</keyword>
<reference evidence="2" key="2">
    <citation type="submission" date="2020-06" db="EMBL/GenBank/DDBJ databases">
        <authorList>
            <person name="Sheffer M."/>
        </authorList>
    </citation>
    <scope>NUCLEOTIDE SEQUENCE</scope>
</reference>
<name>A0A8T0FW09_ARGBR</name>
<proteinExistence type="predicted"/>
<organism evidence="2 3">
    <name type="scientific">Argiope bruennichi</name>
    <name type="common">Wasp spider</name>
    <name type="synonym">Aranea bruennichi</name>
    <dbReference type="NCBI Taxonomy" id="94029"/>
    <lineage>
        <taxon>Eukaryota</taxon>
        <taxon>Metazoa</taxon>
        <taxon>Ecdysozoa</taxon>
        <taxon>Arthropoda</taxon>
        <taxon>Chelicerata</taxon>
        <taxon>Arachnida</taxon>
        <taxon>Araneae</taxon>
        <taxon>Araneomorphae</taxon>
        <taxon>Entelegynae</taxon>
        <taxon>Araneoidea</taxon>
        <taxon>Araneidae</taxon>
        <taxon>Argiope</taxon>
    </lineage>
</organism>
<comment type="caution">
    <text evidence="2">The sequence shown here is derived from an EMBL/GenBank/DDBJ whole genome shotgun (WGS) entry which is preliminary data.</text>
</comment>
<sequence>MVSLQTVILCISIAFFGLTFPESEAKTYDFTIPPGEDLSDVDLSKLNLGKNVDKSKVKLNRHTVPGVGTNHTYRYKTPGKTVTHTYRYKKPGKTNIHHYPNVHTYRYKKPGQTDVHHYQYKKRGTTMTTTPAPVPQIYYMINMIYNYFAVGGRLTGIPPMDLLLLRYYFAQGPKNFCPNH</sequence>
<feature type="signal peptide" evidence="1">
    <location>
        <begin position="1"/>
        <end position="25"/>
    </location>
</feature>
<evidence type="ECO:0000313" key="3">
    <source>
        <dbReference type="Proteomes" id="UP000807504"/>
    </source>
</evidence>
<dbReference type="AlphaFoldDB" id="A0A8T0FW09"/>
<reference evidence="2" key="1">
    <citation type="journal article" date="2020" name="bioRxiv">
        <title>Chromosome-level reference genome of the European wasp spider Argiope bruennichi: a resource for studies on range expansion and evolutionary adaptation.</title>
        <authorList>
            <person name="Sheffer M.M."/>
            <person name="Hoppe A."/>
            <person name="Krehenwinkel H."/>
            <person name="Uhl G."/>
            <person name="Kuss A.W."/>
            <person name="Jensen L."/>
            <person name="Jensen C."/>
            <person name="Gillespie R.G."/>
            <person name="Hoff K.J."/>
            <person name="Prost S."/>
        </authorList>
    </citation>
    <scope>NUCLEOTIDE SEQUENCE</scope>
</reference>
<protein>
    <submittedName>
        <fullName evidence="2">Uncharacterized protein</fullName>
    </submittedName>
</protein>
<keyword evidence="3" id="KW-1185">Reference proteome</keyword>
<gene>
    <name evidence="2" type="ORF">HNY73_002839</name>
</gene>
<evidence type="ECO:0000313" key="2">
    <source>
        <dbReference type="EMBL" id="KAF8794926.1"/>
    </source>
</evidence>
<dbReference type="EMBL" id="JABXBU010000002">
    <property type="protein sequence ID" value="KAF8794926.1"/>
    <property type="molecule type" value="Genomic_DNA"/>
</dbReference>
<feature type="chain" id="PRO_5035886917" evidence="1">
    <location>
        <begin position="26"/>
        <end position="180"/>
    </location>
</feature>